<organism evidence="1 2">
    <name type="scientific">Passalora fulva</name>
    <name type="common">Tomato leaf mold</name>
    <name type="synonym">Cladosporium fulvum</name>
    <dbReference type="NCBI Taxonomy" id="5499"/>
    <lineage>
        <taxon>Eukaryota</taxon>
        <taxon>Fungi</taxon>
        <taxon>Dikarya</taxon>
        <taxon>Ascomycota</taxon>
        <taxon>Pezizomycotina</taxon>
        <taxon>Dothideomycetes</taxon>
        <taxon>Dothideomycetidae</taxon>
        <taxon>Mycosphaerellales</taxon>
        <taxon>Mycosphaerellaceae</taxon>
        <taxon>Fulvia</taxon>
    </lineage>
</organism>
<dbReference type="EMBL" id="CP090170">
    <property type="protein sequence ID" value="UJO21232.1"/>
    <property type="molecule type" value="Genomic_DNA"/>
</dbReference>
<dbReference type="Proteomes" id="UP000756132">
    <property type="component" value="Chromosome 8"/>
</dbReference>
<reference evidence="1" key="1">
    <citation type="submission" date="2021-12" db="EMBL/GenBank/DDBJ databases">
        <authorList>
            <person name="Zaccaron A."/>
            <person name="Stergiopoulos I."/>
        </authorList>
    </citation>
    <scope>NUCLEOTIDE SEQUENCE</scope>
    <source>
        <strain evidence="1">Race5_Kim</strain>
    </source>
</reference>
<protein>
    <submittedName>
        <fullName evidence="1">Necrosis-inducing secreted protein 1</fullName>
    </submittedName>
</protein>
<dbReference type="RefSeq" id="XP_047765598.1">
    <property type="nucleotide sequence ID" value="XM_047910318.1"/>
</dbReference>
<dbReference type="InterPro" id="IPR045469">
    <property type="entry name" value="Nis1"/>
</dbReference>
<proteinExistence type="predicted"/>
<reference evidence="1" key="2">
    <citation type="journal article" date="2022" name="Microb. Genom.">
        <title>A chromosome-scale genome assembly of the tomato pathogen Cladosporium fulvum reveals a compartmentalized genome architecture and the presence of a dispensable chromosome.</title>
        <authorList>
            <person name="Zaccaron A.Z."/>
            <person name="Chen L.H."/>
            <person name="Samaras A."/>
            <person name="Stergiopoulos I."/>
        </authorList>
    </citation>
    <scope>NUCLEOTIDE SEQUENCE</scope>
    <source>
        <strain evidence="1">Race5_Kim</strain>
    </source>
</reference>
<dbReference type="GeneID" id="71991048"/>
<dbReference type="AlphaFoldDB" id="A0A9Q8PF17"/>
<keyword evidence="2" id="KW-1185">Reference proteome</keyword>
<dbReference type="Pfam" id="PF19271">
    <property type="entry name" value="Nis1"/>
    <property type="match status" value="1"/>
</dbReference>
<gene>
    <name evidence="1" type="ORF">CLAFUR5_11170</name>
</gene>
<dbReference type="OrthoDB" id="3913322at2759"/>
<evidence type="ECO:0000313" key="2">
    <source>
        <dbReference type="Proteomes" id="UP000756132"/>
    </source>
</evidence>
<evidence type="ECO:0000313" key="1">
    <source>
        <dbReference type="EMBL" id="UJO21232.1"/>
    </source>
</evidence>
<name>A0A9Q8PF17_PASFU</name>
<sequence length="131" mass="14260">MTLGKRNTPILRCVVVLCESEANARGDEAKWGMRRSGWRISPSNTLYLGALGTYLDTKFLGPDFSNEIGNITHYVHIPATTAKGEYTIQGAHFELTGVSTGPATSVYYANITVGDNTSSEYVRSALIPQTQ</sequence>
<accession>A0A9Q8PF17</accession>
<dbReference type="KEGG" id="ffu:CLAFUR5_11170"/>